<keyword evidence="2" id="KW-1185">Reference proteome</keyword>
<dbReference type="EMBL" id="PUHQ01000046">
    <property type="protein sequence ID" value="KAG0660249.1"/>
    <property type="molecule type" value="Genomic_DNA"/>
</dbReference>
<name>A0A9P7B656_RHOMI</name>
<dbReference type="OrthoDB" id="10327703at2759"/>
<dbReference type="AlphaFoldDB" id="A0A9P7B656"/>
<accession>A0A9P7B656</accession>
<protein>
    <submittedName>
        <fullName evidence="1">Uncharacterized protein</fullName>
    </submittedName>
</protein>
<proteinExistence type="predicted"/>
<sequence length="382" mass="43391">MRYRLPLELGLTILQLAAPPLVIDSSRDRVDFFIKTSLVHRSFTAWAQERLHDQFLYTYRPRPDEYECLKLRFEAGFGRNRPVRRLYLDLNRLPLGIYAREESLPDSVSATINGRVYEPVSSISGSSNREQVGPTAQGRACEAVAHYVRTSTAQAERWEVCEMITAYCQALDMLWLKLPIIKLDIADLPPPRVLYIDDDAVDDPWGWFGLLPLASETVLFLRNIDISAYGTEHGYATRHMIFHSCRATEGSLTYVLDQFPHLETLVFFDPEVDNLVSTLVTPPASLRHVHILEHSINISWAQIDARHVLPHLESFTYTLLFSGESEPQARANDGSERHELVDLQQAVESIIDAPHCTFKYVRSIRSPEDALADALAAFKLPS</sequence>
<reference evidence="1 2" key="1">
    <citation type="submission" date="2020-11" db="EMBL/GenBank/DDBJ databases">
        <title>Kefir isolates.</title>
        <authorList>
            <person name="Marcisauskas S."/>
            <person name="Kim Y."/>
            <person name="Blasche S."/>
        </authorList>
    </citation>
    <scope>NUCLEOTIDE SEQUENCE [LARGE SCALE GENOMIC DNA]</scope>
    <source>
        <strain evidence="1 2">KR</strain>
    </source>
</reference>
<gene>
    <name evidence="1" type="ORF">C6P46_004703</name>
</gene>
<dbReference type="Proteomes" id="UP000777482">
    <property type="component" value="Unassembled WGS sequence"/>
</dbReference>
<evidence type="ECO:0000313" key="1">
    <source>
        <dbReference type="EMBL" id="KAG0660249.1"/>
    </source>
</evidence>
<evidence type="ECO:0000313" key="2">
    <source>
        <dbReference type="Proteomes" id="UP000777482"/>
    </source>
</evidence>
<comment type="caution">
    <text evidence="1">The sequence shown here is derived from an EMBL/GenBank/DDBJ whole genome shotgun (WGS) entry which is preliminary data.</text>
</comment>
<organism evidence="1 2">
    <name type="scientific">Rhodotorula mucilaginosa</name>
    <name type="common">Yeast</name>
    <name type="synonym">Rhodotorula rubra</name>
    <dbReference type="NCBI Taxonomy" id="5537"/>
    <lineage>
        <taxon>Eukaryota</taxon>
        <taxon>Fungi</taxon>
        <taxon>Dikarya</taxon>
        <taxon>Basidiomycota</taxon>
        <taxon>Pucciniomycotina</taxon>
        <taxon>Microbotryomycetes</taxon>
        <taxon>Sporidiobolales</taxon>
        <taxon>Sporidiobolaceae</taxon>
        <taxon>Rhodotorula</taxon>
    </lineage>
</organism>